<dbReference type="InterPro" id="IPR045886">
    <property type="entry name" value="ThiF/MoeB/HesA"/>
</dbReference>
<dbReference type="Gene3D" id="3.40.140.100">
    <property type="entry name" value="Ubiquitin-like modifier-activating enzyme ATG7 C-terminal domain"/>
    <property type="match status" value="1"/>
</dbReference>
<dbReference type="GO" id="GO:0015031">
    <property type="term" value="P:protein transport"/>
    <property type="evidence" value="ECO:0007669"/>
    <property type="project" value="UniProtKB-UniRule"/>
</dbReference>
<dbReference type="GO" id="GO:0000045">
    <property type="term" value="P:autophagosome assembly"/>
    <property type="evidence" value="ECO:0007669"/>
    <property type="project" value="TreeGrafter"/>
</dbReference>
<dbReference type="EMBL" id="PJQM01001538">
    <property type="protein sequence ID" value="RCI02083.1"/>
    <property type="molecule type" value="Genomic_DNA"/>
</dbReference>
<dbReference type="OrthoDB" id="338614at2759"/>
<accession>A0A367KIM8</accession>
<dbReference type="GO" id="GO:0000407">
    <property type="term" value="C:phagophore assembly site"/>
    <property type="evidence" value="ECO:0007669"/>
    <property type="project" value="UniProtKB-SubCell"/>
</dbReference>
<keyword evidence="7" id="KW-0963">Cytoplasm</keyword>
<dbReference type="InterPro" id="IPR000594">
    <property type="entry name" value="ThiF_NAD_FAD-bd"/>
</dbReference>
<dbReference type="SUPFAM" id="SSF69572">
    <property type="entry name" value="Activating enzymes of the ubiquitin-like proteins"/>
    <property type="match status" value="1"/>
</dbReference>
<comment type="function">
    <text evidence="7">E1-like activating enzyme involved in the 2 ubiquitin-like systems required for cytoplasm to vacuole transport (Cvt) and autophagy. Activates ATG12 for its conjugation with ATG5 and ATG8 for its conjugation with phosphatidylethanolamine. Both systems are needed for the ATG8 association to Cvt vesicles and autophagosomes membranes. Autophagy is essential for maintenance of amino acid levels and protein synthesis under nitrogen starvation. Required for selective autophagic degradation of the nucleus (nucleophagy) as well as for mitophagy which contributes to regulate mitochondrial quantity and quality by eliminating the mitochondria to a basal level to fulfill cellular energy requirements and preventing excess ROS production.</text>
</comment>
<dbReference type="STRING" id="4846.A0A367KIM8"/>
<dbReference type="InterPro" id="IPR006285">
    <property type="entry name" value="Atg7"/>
</dbReference>
<feature type="active site" description="Glycyl thioester intermediate" evidence="6">
    <location>
        <position position="500"/>
    </location>
</feature>
<keyword evidence="11" id="KW-1185">Reference proteome</keyword>
<proteinExistence type="inferred from homology"/>
<dbReference type="Gene3D" id="3.40.140.70">
    <property type="entry name" value="Ubiquitin-like modifier-activating enzyme ATG7 N-terminal domain"/>
    <property type="match status" value="1"/>
</dbReference>
<dbReference type="NCBIfam" id="TIGR01381">
    <property type="entry name" value="E1_like_apg7"/>
    <property type="match status" value="1"/>
</dbReference>
<dbReference type="PANTHER" id="PTHR10953:SF3">
    <property type="entry name" value="UBIQUITIN-LIKE MODIFIER-ACTIVATING ENZYME ATG7"/>
    <property type="match status" value="1"/>
</dbReference>
<comment type="similarity">
    <text evidence="1 7">Belongs to the ATG7 family.</text>
</comment>
<dbReference type="CDD" id="cd01486">
    <property type="entry name" value="Apg7"/>
    <property type="match status" value="1"/>
</dbReference>
<dbReference type="GO" id="GO:0006995">
    <property type="term" value="P:cellular response to nitrogen starvation"/>
    <property type="evidence" value="ECO:0007669"/>
    <property type="project" value="TreeGrafter"/>
</dbReference>
<dbReference type="InterPro" id="IPR042522">
    <property type="entry name" value="Atg7_N_1"/>
</dbReference>
<evidence type="ECO:0000256" key="2">
    <source>
        <dbReference type="ARBA" id="ARBA00017647"/>
    </source>
</evidence>
<dbReference type="GO" id="GO:0032446">
    <property type="term" value="P:protein modification by small protein conjugation"/>
    <property type="evidence" value="ECO:0007669"/>
    <property type="project" value="TreeGrafter"/>
</dbReference>
<keyword evidence="4 7" id="KW-0653">Protein transport</keyword>
<comment type="subcellular location">
    <subcellularLocation>
        <location evidence="7">Cytoplasm</location>
    </subcellularLocation>
    <subcellularLocation>
        <location evidence="7">Preautophagosomal structure</location>
    </subcellularLocation>
</comment>
<keyword evidence="3 7" id="KW-0813">Transport</keyword>
<dbReference type="AlphaFoldDB" id="A0A367KIM8"/>
<dbReference type="InterPro" id="IPR042523">
    <property type="entry name" value="Atg7_N_2"/>
</dbReference>
<dbReference type="InterPro" id="IPR035985">
    <property type="entry name" value="Ubiquitin-activating_enz"/>
</dbReference>
<dbReference type="Gene3D" id="3.40.50.720">
    <property type="entry name" value="NAD(P)-binding Rossmann-like Domain"/>
    <property type="match status" value="1"/>
</dbReference>
<evidence type="ECO:0000256" key="4">
    <source>
        <dbReference type="ARBA" id="ARBA00022927"/>
    </source>
</evidence>
<comment type="subunit">
    <text evidence="7">Homodimer.</text>
</comment>
<dbReference type="FunFam" id="3.40.50.720:FF:000243">
    <property type="entry name" value="Ubiquitin-like modifier-activating enzyme ATG7"/>
    <property type="match status" value="1"/>
</dbReference>
<feature type="domain" description="Ubiquitin-like modifier-activating enzyme Atg7 N-terminal" evidence="9">
    <location>
        <begin position="4"/>
        <end position="287"/>
    </location>
</feature>
<evidence type="ECO:0000256" key="3">
    <source>
        <dbReference type="ARBA" id="ARBA00022448"/>
    </source>
</evidence>
<evidence type="ECO:0000259" key="8">
    <source>
        <dbReference type="Pfam" id="PF00899"/>
    </source>
</evidence>
<evidence type="ECO:0000313" key="10">
    <source>
        <dbReference type="EMBL" id="RCI02083.1"/>
    </source>
</evidence>
<dbReference type="GO" id="GO:0000422">
    <property type="term" value="P:autophagy of mitochondrion"/>
    <property type="evidence" value="ECO:0007669"/>
    <property type="project" value="TreeGrafter"/>
</dbReference>
<name>A0A367KIM8_RHIST</name>
<dbReference type="FunFam" id="3.40.140.70:FF:000001">
    <property type="entry name" value="Ubiquitin-like modifier-activating enzyme atg7"/>
    <property type="match status" value="1"/>
</dbReference>
<dbReference type="Pfam" id="PF00899">
    <property type="entry name" value="ThiF"/>
    <property type="match status" value="1"/>
</dbReference>
<evidence type="ECO:0000256" key="1">
    <source>
        <dbReference type="ARBA" id="ARBA00010931"/>
    </source>
</evidence>
<keyword evidence="7" id="KW-0833">Ubl conjugation pathway</keyword>
<evidence type="ECO:0000256" key="5">
    <source>
        <dbReference type="ARBA" id="ARBA00023006"/>
    </source>
</evidence>
<comment type="caution">
    <text evidence="10">The sequence shown here is derived from an EMBL/GenBank/DDBJ whole genome shotgun (WGS) entry which is preliminary data.</text>
</comment>
<protein>
    <recommendedName>
        <fullName evidence="2 7">Ubiquitin-like modifier-activating enzyme ATG7</fullName>
    </recommendedName>
    <alternativeName>
        <fullName evidence="7">Autophagy-related protein 7</fullName>
    </alternativeName>
</protein>
<dbReference type="GO" id="GO:0019779">
    <property type="term" value="F:Atg8 activating enzyme activity"/>
    <property type="evidence" value="ECO:0007669"/>
    <property type="project" value="TreeGrafter"/>
</dbReference>
<evidence type="ECO:0000256" key="7">
    <source>
        <dbReference type="RuleBase" id="RU366022"/>
    </source>
</evidence>
<organism evidence="10 11">
    <name type="scientific">Rhizopus stolonifer</name>
    <name type="common">Rhizopus nigricans</name>
    <dbReference type="NCBI Taxonomy" id="4846"/>
    <lineage>
        <taxon>Eukaryota</taxon>
        <taxon>Fungi</taxon>
        <taxon>Fungi incertae sedis</taxon>
        <taxon>Mucoromycota</taxon>
        <taxon>Mucoromycotina</taxon>
        <taxon>Mucoromycetes</taxon>
        <taxon>Mucorales</taxon>
        <taxon>Mucorineae</taxon>
        <taxon>Rhizopodaceae</taxon>
        <taxon>Rhizopus</taxon>
    </lineage>
</organism>
<evidence type="ECO:0000256" key="6">
    <source>
        <dbReference type="PIRSR" id="PIRSR606285-1"/>
    </source>
</evidence>
<feature type="domain" description="THIF-type NAD/FAD binding fold" evidence="8">
    <location>
        <begin position="304"/>
        <end position="529"/>
    </location>
</feature>
<gene>
    <name evidence="10" type="primary">ATG7_1</name>
    <name evidence="10" type="ORF">CU098_005234</name>
</gene>
<dbReference type="Proteomes" id="UP000253551">
    <property type="component" value="Unassembled WGS sequence"/>
</dbReference>
<evidence type="ECO:0000259" key="9">
    <source>
        <dbReference type="Pfam" id="PF16420"/>
    </source>
</evidence>
<dbReference type="GO" id="GO:0019778">
    <property type="term" value="F:Atg12 activating enzyme activity"/>
    <property type="evidence" value="ECO:0007669"/>
    <property type="project" value="TreeGrafter"/>
</dbReference>
<dbReference type="Pfam" id="PF16420">
    <property type="entry name" value="ATG7_N"/>
    <property type="match status" value="1"/>
</dbReference>
<sequence>MSLVKFIPFQSSVDAAFWQSFVSKKLDILKLSSEPQTIHGYYTLGQIATDQGHQVMIPGPFCIPAEGLDNSTERGYPVQGTLVNTNTMEEFSKMNKNQLFQHVTETIVAAVKSREAIENPSRLNSFLLLTFADLKKYKFYYWFAFPALMPSVPWQCVHQESIHITLENAYHPYFLIKKEISTGKLRVAPFSEFNQFFENHDQCMIGFVDPSTATDAFGWPLRNLLYLVYTTWQLRKFKVCCYRGQQTSIVLDVELPANAVYDNKAVGWEKNPQGALGPRMVDLGPLMDPTRLADTSVDLNLKLMRWRVMPDLDLEKIKQTKCLLLGAGTLGCYVARCLVGWGVRHVSFVDNGQVSFSNPVRQPLYQFQDALRSAPKAETAAKQLKLIQPTMTALGYDLNIPMPGHPYNSDEKLKHDMEKLIALIQQHDVIYLLTDSRESRWFPTLIGSQQNKIVINSALGFDTYLVMRHGSRQSNVGCYFCNDIVAPTDSLTDRTLDQQCTVTRPGLAAIAGALSVELMVSLLQHPDGINAKADNNQHLLGLLPHQIRGFLGQFSNMLIVGQAYDKCTACSEKVIHAYEQDPLDFINKVLKEPNYLEDITGLADLKKESEALLLHDWAEQVEDDF</sequence>
<keyword evidence="5 7" id="KW-0072">Autophagy</keyword>
<evidence type="ECO:0000313" key="11">
    <source>
        <dbReference type="Proteomes" id="UP000253551"/>
    </source>
</evidence>
<dbReference type="PANTHER" id="PTHR10953">
    <property type="entry name" value="UBIQUITIN-ACTIVATING ENZYME E1"/>
    <property type="match status" value="1"/>
</dbReference>
<dbReference type="GO" id="GO:0034727">
    <property type="term" value="P:piecemeal microautophagy of the nucleus"/>
    <property type="evidence" value="ECO:0007669"/>
    <property type="project" value="TreeGrafter"/>
</dbReference>
<reference evidence="10 11" key="1">
    <citation type="journal article" date="2018" name="G3 (Bethesda)">
        <title>Phylogenetic and Phylogenomic Definition of Rhizopus Species.</title>
        <authorList>
            <person name="Gryganskyi A.P."/>
            <person name="Golan J."/>
            <person name="Dolatabadi S."/>
            <person name="Mondo S."/>
            <person name="Robb S."/>
            <person name="Idnurm A."/>
            <person name="Muszewska A."/>
            <person name="Steczkiewicz K."/>
            <person name="Masonjones S."/>
            <person name="Liao H.L."/>
            <person name="Gajdeczka M.T."/>
            <person name="Anike F."/>
            <person name="Vuek A."/>
            <person name="Anishchenko I.M."/>
            <person name="Voigt K."/>
            <person name="de Hoog G.S."/>
            <person name="Smith M.E."/>
            <person name="Heitman J."/>
            <person name="Vilgalys R."/>
            <person name="Stajich J.E."/>
        </authorList>
    </citation>
    <scope>NUCLEOTIDE SEQUENCE [LARGE SCALE GENOMIC DNA]</scope>
    <source>
        <strain evidence="10 11">LSU 92-RS-03</strain>
    </source>
</reference>
<dbReference type="InterPro" id="IPR032197">
    <property type="entry name" value="Atg7_N"/>
</dbReference>